<dbReference type="CDD" id="cd05380">
    <property type="entry name" value="CAP_euk"/>
    <property type="match status" value="1"/>
</dbReference>
<name>A0A8H7W4Z3_9HELO</name>
<proteinExistence type="predicted"/>
<evidence type="ECO:0000256" key="1">
    <source>
        <dbReference type="SAM" id="MobiDB-lite"/>
    </source>
</evidence>
<dbReference type="PRINTS" id="PR00837">
    <property type="entry name" value="V5TPXLIKE"/>
</dbReference>
<keyword evidence="5" id="KW-1185">Reference proteome</keyword>
<feature type="compositionally biased region" description="Low complexity" evidence="1">
    <location>
        <begin position="91"/>
        <end position="116"/>
    </location>
</feature>
<dbReference type="SUPFAM" id="SSF55797">
    <property type="entry name" value="PR-1-like"/>
    <property type="match status" value="1"/>
</dbReference>
<keyword evidence="2" id="KW-0732">Signal</keyword>
<feature type="compositionally biased region" description="Pro residues" evidence="1">
    <location>
        <begin position="81"/>
        <end position="90"/>
    </location>
</feature>
<feature type="chain" id="PRO_5034263517" description="SCP domain-containing protein" evidence="2">
    <location>
        <begin position="20"/>
        <end position="311"/>
    </location>
</feature>
<dbReference type="EMBL" id="JAFJYH010000221">
    <property type="protein sequence ID" value="KAG4415452.1"/>
    <property type="molecule type" value="Genomic_DNA"/>
</dbReference>
<dbReference type="InterPro" id="IPR035940">
    <property type="entry name" value="CAP_sf"/>
</dbReference>
<organism evidence="4 5">
    <name type="scientific">Cadophora malorum</name>
    <dbReference type="NCBI Taxonomy" id="108018"/>
    <lineage>
        <taxon>Eukaryota</taxon>
        <taxon>Fungi</taxon>
        <taxon>Dikarya</taxon>
        <taxon>Ascomycota</taxon>
        <taxon>Pezizomycotina</taxon>
        <taxon>Leotiomycetes</taxon>
        <taxon>Helotiales</taxon>
        <taxon>Ploettnerulaceae</taxon>
        <taxon>Cadophora</taxon>
    </lineage>
</organism>
<reference evidence="4" key="1">
    <citation type="submission" date="2021-02" db="EMBL/GenBank/DDBJ databases">
        <title>Genome sequence Cadophora malorum strain M34.</title>
        <authorList>
            <person name="Stefanovic E."/>
            <person name="Vu D."/>
            <person name="Scully C."/>
            <person name="Dijksterhuis J."/>
            <person name="Roader J."/>
            <person name="Houbraken J."/>
        </authorList>
    </citation>
    <scope>NUCLEOTIDE SEQUENCE</scope>
    <source>
        <strain evidence="4">M34</strain>
    </source>
</reference>
<protein>
    <recommendedName>
        <fullName evidence="3">SCP domain-containing protein</fullName>
    </recommendedName>
</protein>
<evidence type="ECO:0000313" key="4">
    <source>
        <dbReference type="EMBL" id="KAG4415452.1"/>
    </source>
</evidence>
<gene>
    <name evidence="4" type="ORF">IFR04_011385</name>
</gene>
<dbReference type="InterPro" id="IPR014044">
    <property type="entry name" value="CAP_dom"/>
</dbReference>
<feature type="domain" description="SCP" evidence="3">
    <location>
        <begin position="141"/>
        <end position="291"/>
    </location>
</feature>
<dbReference type="AlphaFoldDB" id="A0A8H7W4Z3"/>
<dbReference type="OrthoDB" id="337038at2759"/>
<dbReference type="Pfam" id="PF00188">
    <property type="entry name" value="CAP"/>
    <property type="match status" value="1"/>
</dbReference>
<evidence type="ECO:0000256" key="2">
    <source>
        <dbReference type="SAM" id="SignalP"/>
    </source>
</evidence>
<dbReference type="Gene3D" id="3.40.33.10">
    <property type="entry name" value="CAP"/>
    <property type="match status" value="1"/>
</dbReference>
<evidence type="ECO:0000259" key="3">
    <source>
        <dbReference type="SMART" id="SM00198"/>
    </source>
</evidence>
<feature type="region of interest" description="Disordered" evidence="1">
    <location>
        <begin position="68"/>
        <end position="116"/>
    </location>
</feature>
<dbReference type="InterPro" id="IPR001283">
    <property type="entry name" value="CRISP-related"/>
</dbReference>
<evidence type="ECO:0000313" key="5">
    <source>
        <dbReference type="Proteomes" id="UP000664132"/>
    </source>
</evidence>
<accession>A0A8H7W4Z3</accession>
<dbReference type="PANTHER" id="PTHR10334">
    <property type="entry name" value="CYSTEINE-RICH SECRETORY PROTEIN-RELATED"/>
    <property type="match status" value="1"/>
</dbReference>
<dbReference type="SMART" id="SM00198">
    <property type="entry name" value="SCP"/>
    <property type="match status" value="1"/>
</dbReference>
<dbReference type="Proteomes" id="UP000664132">
    <property type="component" value="Unassembled WGS sequence"/>
</dbReference>
<comment type="caution">
    <text evidence="4">The sequence shown here is derived from an EMBL/GenBank/DDBJ whole genome shotgun (WGS) entry which is preliminary data.</text>
</comment>
<sequence length="311" mass="32241">MRSSTVLAILGATVAIASPVKHQAMHKKAYVTDIVTDIVYVTVTAGQPLPTVAPDTTVVVKHTVFAHHKPKSSAAPKPSTTAPPPPPPAPTTTVVPVPQPEPTTVAPAPEPTTQAPAPVVETTPVVQVAATQAATDAQPTDYQSAALFHHNKHRANHTADGLVWDATLAGYAQTIAKGCVFAHDMTQGGGGYGQNLAAYGTTADMDSLDLSTVVGDAVTNQWYYGEAANMPYGQDSPATSGVPEYLHFSQVLWKSTTKVGCATVQCGAGTIFSYNSLYTVCNYAKTGNVLGSFASEVTKPIGLAGITANIS</sequence>
<feature type="signal peptide" evidence="2">
    <location>
        <begin position="1"/>
        <end position="19"/>
    </location>
</feature>